<dbReference type="GO" id="GO:0005634">
    <property type="term" value="C:nucleus"/>
    <property type="evidence" value="ECO:0007669"/>
    <property type="project" value="UniProtKB-SubCell"/>
</dbReference>
<dbReference type="InterPro" id="IPR044246">
    <property type="entry name" value="ZFP3-like"/>
</dbReference>
<dbReference type="InterPro" id="IPR036236">
    <property type="entry name" value="Znf_C2H2_sf"/>
</dbReference>
<comment type="subcellular location">
    <subcellularLocation>
        <location evidence="1">Nucleus</location>
    </subcellularLocation>
</comment>
<dbReference type="Proteomes" id="UP001327560">
    <property type="component" value="Chromosome 8"/>
</dbReference>
<keyword evidence="10" id="KW-1185">Reference proteome</keyword>
<evidence type="ECO:0000256" key="3">
    <source>
        <dbReference type="ARBA" id="ARBA00022771"/>
    </source>
</evidence>
<dbReference type="PANTHER" id="PTHR47287">
    <property type="entry name" value="C2H2 AND C2HC ZINC FINGERS SUPERFAMILY PROTEIN"/>
    <property type="match status" value="1"/>
</dbReference>
<keyword evidence="2" id="KW-0479">Metal-binding</keyword>
<evidence type="ECO:0000256" key="7">
    <source>
        <dbReference type="SAM" id="MobiDB-lite"/>
    </source>
</evidence>
<dbReference type="InterPro" id="IPR013087">
    <property type="entry name" value="Znf_C2H2_type"/>
</dbReference>
<evidence type="ECO:0000259" key="8">
    <source>
        <dbReference type="PROSITE" id="PS50157"/>
    </source>
</evidence>
<feature type="compositionally biased region" description="Polar residues" evidence="7">
    <location>
        <begin position="12"/>
        <end position="30"/>
    </location>
</feature>
<dbReference type="PANTHER" id="PTHR47287:SF15">
    <property type="entry name" value="ZINC FINGER PROTEIN 3-LIKE"/>
    <property type="match status" value="1"/>
</dbReference>
<keyword evidence="4" id="KW-0862">Zinc</keyword>
<protein>
    <recommendedName>
        <fullName evidence="8">C2H2-type domain-containing protein</fullName>
    </recommendedName>
</protein>
<evidence type="ECO:0000256" key="2">
    <source>
        <dbReference type="ARBA" id="ARBA00022723"/>
    </source>
</evidence>
<evidence type="ECO:0000256" key="1">
    <source>
        <dbReference type="ARBA" id="ARBA00004123"/>
    </source>
</evidence>
<dbReference type="GO" id="GO:0009788">
    <property type="term" value="P:negative regulation of abscisic acid-activated signaling pathway"/>
    <property type="evidence" value="ECO:0007669"/>
    <property type="project" value="InterPro"/>
</dbReference>
<sequence length="215" mass="22729">MEEEEKQPKVPNPTTSLTESSHVTDASSSSPYPTLALNLIGCLDAAAASSEPPPSTAAASSVELTPRVFTCNYCRRKFYSSQALGGHQNAHKRERTLAKRGSYGHSPPCLASLPLRGSTTAYSGVPLGLQAHSLVHKPAPPAPRVMSPAATAAMLMMMHPMISRGRLEMGIAPPASKFATAMTTSTIGLIEEGGVGDHLSIRREKLPELDLSLSL</sequence>
<name>A0AAQ3KZ06_9LILI</name>
<dbReference type="GO" id="GO:0008270">
    <property type="term" value="F:zinc ion binding"/>
    <property type="evidence" value="ECO:0007669"/>
    <property type="project" value="UniProtKB-KW"/>
</dbReference>
<accession>A0AAQ3KZ06</accession>
<proteinExistence type="predicted"/>
<keyword evidence="5" id="KW-0539">Nucleus</keyword>
<evidence type="ECO:0000256" key="6">
    <source>
        <dbReference type="PROSITE-ProRule" id="PRU00042"/>
    </source>
</evidence>
<keyword evidence="3 6" id="KW-0863">Zinc-finger</keyword>
<evidence type="ECO:0000256" key="5">
    <source>
        <dbReference type="ARBA" id="ARBA00023242"/>
    </source>
</evidence>
<evidence type="ECO:0000256" key="4">
    <source>
        <dbReference type="ARBA" id="ARBA00022833"/>
    </source>
</evidence>
<feature type="domain" description="C2H2-type" evidence="8">
    <location>
        <begin position="69"/>
        <end position="96"/>
    </location>
</feature>
<reference evidence="9 10" key="1">
    <citation type="submission" date="2023-10" db="EMBL/GenBank/DDBJ databases">
        <title>Chromosome-scale genome assembly provides insights into flower coloration mechanisms of Canna indica.</title>
        <authorList>
            <person name="Li C."/>
        </authorList>
    </citation>
    <scope>NUCLEOTIDE SEQUENCE [LARGE SCALE GENOMIC DNA]</scope>
    <source>
        <tissue evidence="9">Flower</tissue>
    </source>
</reference>
<dbReference type="PROSITE" id="PS50157">
    <property type="entry name" value="ZINC_FINGER_C2H2_2"/>
    <property type="match status" value="1"/>
</dbReference>
<organism evidence="9 10">
    <name type="scientific">Canna indica</name>
    <name type="common">Indian-shot</name>
    <dbReference type="NCBI Taxonomy" id="4628"/>
    <lineage>
        <taxon>Eukaryota</taxon>
        <taxon>Viridiplantae</taxon>
        <taxon>Streptophyta</taxon>
        <taxon>Embryophyta</taxon>
        <taxon>Tracheophyta</taxon>
        <taxon>Spermatophyta</taxon>
        <taxon>Magnoliopsida</taxon>
        <taxon>Liliopsida</taxon>
        <taxon>Zingiberales</taxon>
        <taxon>Cannaceae</taxon>
        <taxon>Canna</taxon>
    </lineage>
</organism>
<gene>
    <name evidence="9" type="ORF">Cni_G26095</name>
</gene>
<dbReference type="SUPFAM" id="SSF57667">
    <property type="entry name" value="beta-beta-alpha zinc fingers"/>
    <property type="match status" value="1"/>
</dbReference>
<dbReference type="AlphaFoldDB" id="A0AAQ3KZ06"/>
<dbReference type="Gene3D" id="3.30.160.60">
    <property type="entry name" value="Classic Zinc Finger"/>
    <property type="match status" value="1"/>
</dbReference>
<evidence type="ECO:0000313" key="10">
    <source>
        <dbReference type="Proteomes" id="UP001327560"/>
    </source>
</evidence>
<dbReference type="PROSITE" id="PS00028">
    <property type="entry name" value="ZINC_FINGER_C2H2_1"/>
    <property type="match status" value="1"/>
</dbReference>
<evidence type="ECO:0000313" key="9">
    <source>
        <dbReference type="EMBL" id="WOL17304.1"/>
    </source>
</evidence>
<feature type="region of interest" description="Disordered" evidence="7">
    <location>
        <begin position="1"/>
        <end position="30"/>
    </location>
</feature>
<dbReference type="EMBL" id="CP136897">
    <property type="protein sequence ID" value="WOL17304.1"/>
    <property type="molecule type" value="Genomic_DNA"/>
</dbReference>